<dbReference type="EMBL" id="CAJOBZ010000026">
    <property type="protein sequence ID" value="CAF4878156.1"/>
    <property type="molecule type" value="Genomic_DNA"/>
</dbReference>
<keyword evidence="2" id="KW-1185">Reference proteome</keyword>
<organism evidence="1 2">
    <name type="scientific">Pieris macdunnoughi</name>
    <dbReference type="NCBI Taxonomy" id="345717"/>
    <lineage>
        <taxon>Eukaryota</taxon>
        <taxon>Metazoa</taxon>
        <taxon>Ecdysozoa</taxon>
        <taxon>Arthropoda</taxon>
        <taxon>Hexapoda</taxon>
        <taxon>Insecta</taxon>
        <taxon>Pterygota</taxon>
        <taxon>Neoptera</taxon>
        <taxon>Endopterygota</taxon>
        <taxon>Lepidoptera</taxon>
        <taxon>Glossata</taxon>
        <taxon>Ditrysia</taxon>
        <taxon>Papilionoidea</taxon>
        <taxon>Pieridae</taxon>
        <taxon>Pierinae</taxon>
        <taxon>Pieris</taxon>
    </lineage>
</organism>
<accession>A0A821TSE1</accession>
<name>A0A821TSE1_9NEOP</name>
<gene>
    <name evidence="1" type="ORF">PMACD_LOCUS9362</name>
</gene>
<dbReference type="AlphaFoldDB" id="A0A821TSE1"/>
<comment type="caution">
    <text evidence="1">The sequence shown here is derived from an EMBL/GenBank/DDBJ whole genome shotgun (WGS) entry which is preliminary data.</text>
</comment>
<evidence type="ECO:0000313" key="1">
    <source>
        <dbReference type="EMBL" id="CAF4878156.1"/>
    </source>
</evidence>
<proteinExistence type="predicted"/>
<reference evidence="1" key="1">
    <citation type="submission" date="2021-02" db="EMBL/GenBank/DDBJ databases">
        <authorList>
            <person name="Steward A R."/>
        </authorList>
    </citation>
    <scope>NUCLEOTIDE SEQUENCE</scope>
</reference>
<evidence type="ECO:0000313" key="2">
    <source>
        <dbReference type="Proteomes" id="UP000663880"/>
    </source>
</evidence>
<protein>
    <submittedName>
        <fullName evidence="1">Uncharacterized protein</fullName>
    </submittedName>
</protein>
<dbReference type="Proteomes" id="UP000663880">
    <property type="component" value="Unassembled WGS sequence"/>
</dbReference>
<sequence length="97" mass="11304">MYLRSPTLLQFPEPKGDMTDARHPVWWSENGRAIPTNAFLGCFRPKATEDTFYWDSTIVHFVRIVLINKARKVLGAITSFWNRLPTDWFSVALMLNM</sequence>